<feature type="transmembrane region" description="Helical" evidence="1">
    <location>
        <begin position="5"/>
        <end position="22"/>
    </location>
</feature>
<dbReference type="EMBL" id="JBHTIO010000017">
    <property type="protein sequence ID" value="MFD0896782.1"/>
    <property type="molecule type" value="Genomic_DNA"/>
</dbReference>
<organism evidence="2 3">
    <name type="scientific">Loigolactobacillus binensis</name>
    <dbReference type="NCBI Taxonomy" id="2559922"/>
    <lineage>
        <taxon>Bacteria</taxon>
        <taxon>Bacillati</taxon>
        <taxon>Bacillota</taxon>
        <taxon>Bacilli</taxon>
        <taxon>Lactobacillales</taxon>
        <taxon>Lactobacillaceae</taxon>
        <taxon>Loigolactobacillus</taxon>
    </lineage>
</organism>
<sequence length="49" mass="5801">MAWQYYLLMVGFLLAVGFELWFSAHISPWWLLALVPTLAILLIKSRRHK</sequence>
<feature type="transmembrane region" description="Helical" evidence="1">
    <location>
        <begin position="28"/>
        <end position="45"/>
    </location>
</feature>
<evidence type="ECO:0000313" key="3">
    <source>
        <dbReference type="Proteomes" id="UP001597104"/>
    </source>
</evidence>
<evidence type="ECO:0000256" key="1">
    <source>
        <dbReference type="SAM" id="Phobius"/>
    </source>
</evidence>
<proteinExistence type="predicted"/>
<accession>A0ABW3EBJ7</accession>
<dbReference type="RefSeq" id="WP_171001829.1">
    <property type="nucleotide sequence ID" value="NZ_BJDN01000005.1"/>
</dbReference>
<keyword evidence="1" id="KW-1133">Transmembrane helix</keyword>
<keyword evidence="3" id="KW-1185">Reference proteome</keyword>
<keyword evidence="1" id="KW-0472">Membrane</keyword>
<evidence type="ECO:0000313" key="2">
    <source>
        <dbReference type="EMBL" id="MFD0896782.1"/>
    </source>
</evidence>
<gene>
    <name evidence="2" type="ORF">ACFQZ7_03405</name>
</gene>
<keyword evidence="1" id="KW-0812">Transmembrane</keyword>
<reference evidence="3" key="1">
    <citation type="journal article" date="2019" name="Int. J. Syst. Evol. Microbiol.">
        <title>The Global Catalogue of Microorganisms (GCM) 10K type strain sequencing project: providing services to taxonomists for standard genome sequencing and annotation.</title>
        <authorList>
            <consortium name="The Broad Institute Genomics Platform"/>
            <consortium name="The Broad Institute Genome Sequencing Center for Infectious Disease"/>
            <person name="Wu L."/>
            <person name="Ma J."/>
        </authorList>
    </citation>
    <scope>NUCLEOTIDE SEQUENCE [LARGE SCALE GENOMIC DNA]</scope>
    <source>
        <strain evidence="3">CCM 8925</strain>
    </source>
</reference>
<name>A0ABW3EBJ7_9LACO</name>
<dbReference type="Proteomes" id="UP001597104">
    <property type="component" value="Unassembled WGS sequence"/>
</dbReference>
<protein>
    <submittedName>
        <fullName evidence="2">Uncharacterized protein</fullName>
    </submittedName>
</protein>
<comment type="caution">
    <text evidence="2">The sequence shown here is derived from an EMBL/GenBank/DDBJ whole genome shotgun (WGS) entry which is preliminary data.</text>
</comment>